<dbReference type="OrthoDB" id="6022368at2759"/>
<keyword evidence="6" id="KW-0297">G-protein coupled receptor</keyword>
<dbReference type="InterPro" id="IPR001879">
    <property type="entry name" value="GPCR_2_extracellular_dom"/>
</dbReference>
<evidence type="ECO:0000313" key="15">
    <source>
        <dbReference type="Proteomes" id="UP000005408"/>
    </source>
</evidence>
<feature type="transmembrane region" description="Helical" evidence="11">
    <location>
        <begin position="209"/>
        <end position="230"/>
    </location>
</feature>
<evidence type="ECO:0000256" key="8">
    <source>
        <dbReference type="ARBA" id="ARBA00023170"/>
    </source>
</evidence>
<evidence type="ECO:0000256" key="3">
    <source>
        <dbReference type="ARBA" id="ARBA00022475"/>
    </source>
</evidence>
<feature type="domain" description="G-protein coupled receptors family 2 profile 2" evidence="13">
    <location>
        <begin position="105"/>
        <end position="344"/>
    </location>
</feature>
<dbReference type="Pfam" id="PF00002">
    <property type="entry name" value="7tm_2"/>
    <property type="match status" value="1"/>
</dbReference>
<dbReference type="AlphaFoldDB" id="A0A8W8NM35"/>
<sequence length="398" mass="45522">MEECNFPPYPTDGEVYCNATFDGVQCWNYTLAGTTAFGACPESHPFYYMFNDPKGYSYRKCETNGHWWNNSNAGTHQFTKSNYVPCLSPSTIKQFESDSTHVPIITYIYISGYAVSILLLAIALIIFGKFRQLWCKRVFIHSNLFSSYILDGFVWIAVFTILTVHPQGFSNALPFVGLYTMTCCYGWMLAEGMFLHFCVANAFSNKKNLMMACCIVGWVCPAISTGTYYFAMLVEGERSNINYLPKNMDYIWIILVPIILFQLLNIIFLINIIRILRSKVQRVDNRNSSRYRKIARAILILIPLLGLQNLTMAVKFDSVYYRYFAAVMSSYQGAVVAVLFCFLNKEVLRVMSNRIITWRGLSANFSMGTEKVPMMFNIRRSNGNQIPSPDKLEPDPLL</sequence>
<feature type="domain" description="G-protein coupled receptors family 2 profile 1" evidence="12">
    <location>
        <begin position="3"/>
        <end position="90"/>
    </location>
</feature>
<dbReference type="GO" id="GO:0007166">
    <property type="term" value="P:cell surface receptor signaling pathway"/>
    <property type="evidence" value="ECO:0007669"/>
    <property type="project" value="InterPro"/>
</dbReference>
<dbReference type="GO" id="GO:0008528">
    <property type="term" value="F:G protein-coupled peptide receptor activity"/>
    <property type="evidence" value="ECO:0007669"/>
    <property type="project" value="TreeGrafter"/>
</dbReference>
<dbReference type="PANTHER" id="PTHR45620:SF42">
    <property type="entry name" value="G-PROTEIN COUPLED RECEPTOR SEB-2"/>
    <property type="match status" value="1"/>
</dbReference>
<feature type="transmembrane region" description="Helical" evidence="11">
    <location>
        <begin position="172"/>
        <end position="197"/>
    </location>
</feature>
<evidence type="ECO:0000256" key="1">
    <source>
        <dbReference type="ARBA" id="ARBA00004651"/>
    </source>
</evidence>
<dbReference type="InterPro" id="IPR000832">
    <property type="entry name" value="GPCR_2_secretin-like"/>
</dbReference>
<dbReference type="SMART" id="SM00008">
    <property type="entry name" value="HormR"/>
    <property type="match status" value="1"/>
</dbReference>
<keyword evidence="3" id="KW-1003">Cell membrane</keyword>
<keyword evidence="10" id="KW-0807">Transducer</keyword>
<proteinExistence type="inferred from homology"/>
<keyword evidence="15" id="KW-1185">Reference proteome</keyword>
<feature type="transmembrane region" description="Helical" evidence="11">
    <location>
        <begin position="250"/>
        <end position="273"/>
    </location>
</feature>
<feature type="transmembrane region" description="Helical" evidence="11">
    <location>
        <begin position="148"/>
        <end position="166"/>
    </location>
</feature>
<dbReference type="PROSITE" id="PS00649">
    <property type="entry name" value="G_PROTEIN_RECEP_F2_1"/>
    <property type="match status" value="1"/>
</dbReference>
<dbReference type="InterPro" id="IPR017983">
    <property type="entry name" value="GPCR_2_secretin-like_CS"/>
</dbReference>
<comment type="similarity">
    <text evidence="2">Belongs to the G-protein coupled receptor 2 family.</text>
</comment>
<feature type="transmembrane region" description="Helical" evidence="11">
    <location>
        <begin position="320"/>
        <end position="343"/>
    </location>
</feature>
<dbReference type="Gene3D" id="4.10.1240.10">
    <property type="entry name" value="GPCR, family 2, extracellular hormone receptor domain"/>
    <property type="match status" value="1"/>
</dbReference>
<reference evidence="14" key="1">
    <citation type="submission" date="2022-08" db="UniProtKB">
        <authorList>
            <consortium name="EnsemblMetazoa"/>
        </authorList>
    </citation>
    <scope>IDENTIFICATION</scope>
    <source>
        <strain evidence="14">05x7-T-G4-1.051#20</strain>
    </source>
</reference>
<dbReference type="Gene3D" id="1.20.1070.10">
    <property type="entry name" value="Rhodopsin 7-helix transmembrane proteins"/>
    <property type="match status" value="1"/>
</dbReference>
<dbReference type="PANTHER" id="PTHR45620">
    <property type="entry name" value="PDF RECEPTOR-LIKE PROTEIN-RELATED"/>
    <property type="match status" value="1"/>
</dbReference>
<keyword evidence="8" id="KW-0675">Receptor</keyword>
<organism evidence="14 15">
    <name type="scientific">Magallana gigas</name>
    <name type="common">Pacific oyster</name>
    <name type="synonym">Crassostrea gigas</name>
    <dbReference type="NCBI Taxonomy" id="29159"/>
    <lineage>
        <taxon>Eukaryota</taxon>
        <taxon>Metazoa</taxon>
        <taxon>Spiralia</taxon>
        <taxon>Lophotrochozoa</taxon>
        <taxon>Mollusca</taxon>
        <taxon>Bivalvia</taxon>
        <taxon>Autobranchia</taxon>
        <taxon>Pteriomorphia</taxon>
        <taxon>Ostreida</taxon>
        <taxon>Ostreoidea</taxon>
        <taxon>Ostreidae</taxon>
        <taxon>Magallana</taxon>
    </lineage>
</organism>
<evidence type="ECO:0000256" key="11">
    <source>
        <dbReference type="SAM" id="Phobius"/>
    </source>
</evidence>
<dbReference type="Pfam" id="PF02793">
    <property type="entry name" value="HRM"/>
    <property type="match status" value="1"/>
</dbReference>
<evidence type="ECO:0000259" key="12">
    <source>
        <dbReference type="PROSITE" id="PS50227"/>
    </source>
</evidence>
<dbReference type="Proteomes" id="UP000005408">
    <property type="component" value="Unassembled WGS sequence"/>
</dbReference>
<dbReference type="InterPro" id="IPR036445">
    <property type="entry name" value="GPCR_2_extracell_dom_sf"/>
</dbReference>
<accession>A0A8W8NM35</accession>
<dbReference type="GO" id="GO:0005886">
    <property type="term" value="C:plasma membrane"/>
    <property type="evidence" value="ECO:0007669"/>
    <property type="project" value="UniProtKB-SubCell"/>
</dbReference>
<dbReference type="PROSITE" id="PS50227">
    <property type="entry name" value="G_PROTEIN_RECEP_F2_3"/>
    <property type="match status" value="1"/>
</dbReference>
<dbReference type="InterPro" id="IPR050332">
    <property type="entry name" value="GPCR_2"/>
</dbReference>
<dbReference type="InterPro" id="IPR017981">
    <property type="entry name" value="GPCR_2-like_7TM"/>
</dbReference>
<dbReference type="PRINTS" id="PR00249">
    <property type="entry name" value="GPCRSECRETIN"/>
</dbReference>
<feature type="transmembrane region" description="Helical" evidence="11">
    <location>
        <begin position="104"/>
        <end position="127"/>
    </location>
</feature>
<dbReference type="SUPFAM" id="SSF111418">
    <property type="entry name" value="Hormone receptor domain"/>
    <property type="match status" value="1"/>
</dbReference>
<evidence type="ECO:0008006" key="16">
    <source>
        <dbReference type="Google" id="ProtNLM"/>
    </source>
</evidence>
<evidence type="ECO:0000256" key="2">
    <source>
        <dbReference type="ARBA" id="ARBA00005314"/>
    </source>
</evidence>
<evidence type="ECO:0000256" key="6">
    <source>
        <dbReference type="ARBA" id="ARBA00023040"/>
    </source>
</evidence>
<keyword evidence="4 11" id="KW-0812">Transmembrane</keyword>
<dbReference type="PROSITE" id="PS00650">
    <property type="entry name" value="G_PROTEIN_RECEP_F2_2"/>
    <property type="match status" value="1"/>
</dbReference>
<evidence type="ECO:0000313" key="14">
    <source>
        <dbReference type="EnsemblMetazoa" id="G5859.1:cds"/>
    </source>
</evidence>
<dbReference type="GO" id="GO:0007188">
    <property type="term" value="P:adenylate cyclase-modulating G protein-coupled receptor signaling pathway"/>
    <property type="evidence" value="ECO:0007669"/>
    <property type="project" value="TreeGrafter"/>
</dbReference>
<evidence type="ECO:0000256" key="5">
    <source>
        <dbReference type="ARBA" id="ARBA00022989"/>
    </source>
</evidence>
<evidence type="ECO:0000256" key="4">
    <source>
        <dbReference type="ARBA" id="ARBA00022692"/>
    </source>
</evidence>
<dbReference type="PROSITE" id="PS50261">
    <property type="entry name" value="G_PROTEIN_RECEP_F2_4"/>
    <property type="match status" value="1"/>
</dbReference>
<comment type="subcellular location">
    <subcellularLocation>
        <location evidence="1">Cell membrane</location>
        <topology evidence="1">Multi-pass membrane protein</topology>
    </subcellularLocation>
</comment>
<evidence type="ECO:0000256" key="7">
    <source>
        <dbReference type="ARBA" id="ARBA00023136"/>
    </source>
</evidence>
<dbReference type="OMA" id="WNDAQAN"/>
<feature type="transmembrane region" description="Helical" evidence="11">
    <location>
        <begin position="294"/>
        <end position="314"/>
    </location>
</feature>
<keyword evidence="5 11" id="KW-1133">Transmembrane helix</keyword>
<protein>
    <recommendedName>
        <fullName evidence="16">Calcitonin receptor</fullName>
    </recommendedName>
</protein>
<keyword evidence="9" id="KW-0325">Glycoprotein</keyword>
<evidence type="ECO:0000256" key="9">
    <source>
        <dbReference type="ARBA" id="ARBA00023180"/>
    </source>
</evidence>
<name>A0A8W8NM35_MAGGI</name>
<keyword evidence="7 11" id="KW-0472">Membrane</keyword>
<evidence type="ECO:0000259" key="13">
    <source>
        <dbReference type="PROSITE" id="PS50261"/>
    </source>
</evidence>
<evidence type="ECO:0000256" key="10">
    <source>
        <dbReference type="ARBA" id="ARBA00023224"/>
    </source>
</evidence>
<dbReference type="EnsemblMetazoa" id="G5859.1">
    <property type="protein sequence ID" value="G5859.1:cds"/>
    <property type="gene ID" value="G5859"/>
</dbReference>